<dbReference type="InterPro" id="IPR041373">
    <property type="entry name" value="RT_RNaseH"/>
</dbReference>
<dbReference type="InterPro" id="IPR041588">
    <property type="entry name" value="Integrase_H2C2"/>
</dbReference>
<dbReference type="PANTHER" id="PTHR47266">
    <property type="entry name" value="ENDONUCLEASE-RELATED"/>
    <property type="match status" value="1"/>
</dbReference>
<evidence type="ECO:0000313" key="8">
    <source>
        <dbReference type="EMBL" id="RVW21722.1"/>
    </source>
</evidence>
<dbReference type="Gene3D" id="1.10.340.70">
    <property type="match status" value="1"/>
</dbReference>
<protein>
    <submittedName>
        <fullName evidence="8">Pro-Pol polyprotein</fullName>
    </submittedName>
</protein>
<dbReference type="Proteomes" id="UP000288805">
    <property type="component" value="Unassembled WGS sequence"/>
</dbReference>
<accession>A0A438CEU0</accession>
<dbReference type="GO" id="GO:0003964">
    <property type="term" value="F:RNA-directed DNA polymerase activity"/>
    <property type="evidence" value="ECO:0007669"/>
    <property type="project" value="UniProtKB-KW"/>
</dbReference>
<dbReference type="SUPFAM" id="SSF53098">
    <property type="entry name" value="Ribonuclease H-like"/>
    <property type="match status" value="1"/>
</dbReference>
<dbReference type="GO" id="GO:0016787">
    <property type="term" value="F:hydrolase activity"/>
    <property type="evidence" value="ECO:0007669"/>
    <property type="project" value="UniProtKB-KW"/>
</dbReference>
<keyword evidence="3" id="KW-0540">Nuclease</keyword>
<comment type="caution">
    <text evidence="8">The sequence shown here is derived from an EMBL/GenBank/DDBJ whole genome shotgun (WGS) entry which is preliminary data.</text>
</comment>
<evidence type="ECO:0000313" key="9">
    <source>
        <dbReference type="Proteomes" id="UP000288805"/>
    </source>
</evidence>
<dbReference type="GO" id="GO:0015074">
    <property type="term" value="P:DNA integration"/>
    <property type="evidence" value="ECO:0007669"/>
    <property type="project" value="InterPro"/>
</dbReference>
<dbReference type="InterPro" id="IPR052160">
    <property type="entry name" value="Gypsy_RT_Integrase-like"/>
</dbReference>
<feature type="domain" description="Integrase catalytic" evidence="7">
    <location>
        <begin position="202"/>
        <end position="366"/>
    </location>
</feature>
<keyword evidence="2" id="KW-0548">Nucleotidyltransferase</keyword>
<evidence type="ECO:0000256" key="2">
    <source>
        <dbReference type="ARBA" id="ARBA00022695"/>
    </source>
</evidence>
<dbReference type="InterPro" id="IPR036397">
    <property type="entry name" value="RNaseH_sf"/>
</dbReference>
<keyword evidence="4" id="KW-0255">Endonuclease</keyword>
<dbReference type="GO" id="GO:0003676">
    <property type="term" value="F:nucleic acid binding"/>
    <property type="evidence" value="ECO:0007669"/>
    <property type="project" value="InterPro"/>
</dbReference>
<keyword evidence="6" id="KW-0695">RNA-directed DNA polymerase</keyword>
<dbReference type="Pfam" id="PF17917">
    <property type="entry name" value="RT_RNaseH"/>
    <property type="match status" value="1"/>
</dbReference>
<evidence type="ECO:0000259" key="7">
    <source>
        <dbReference type="PROSITE" id="PS50994"/>
    </source>
</evidence>
<dbReference type="FunFam" id="3.10.20.370:FF:000001">
    <property type="entry name" value="Retrovirus-related Pol polyprotein from transposon 17.6-like protein"/>
    <property type="match status" value="1"/>
</dbReference>
<dbReference type="InterPro" id="IPR001584">
    <property type="entry name" value="Integrase_cat-core"/>
</dbReference>
<dbReference type="AlphaFoldDB" id="A0A438CEU0"/>
<dbReference type="EMBL" id="QGNW01002273">
    <property type="protein sequence ID" value="RVW21722.1"/>
    <property type="molecule type" value="Genomic_DNA"/>
</dbReference>
<dbReference type="GO" id="GO:0004519">
    <property type="term" value="F:endonuclease activity"/>
    <property type="evidence" value="ECO:0007669"/>
    <property type="project" value="UniProtKB-KW"/>
</dbReference>
<dbReference type="CDD" id="cd09274">
    <property type="entry name" value="RNase_HI_RT_Ty3"/>
    <property type="match status" value="1"/>
</dbReference>
<evidence type="ECO:0000256" key="3">
    <source>
        <dbReference type="ARBA" id="ARBA00022722"/>
    </source>
</evidence>
<dbReference type="InterPro" id="IPR012337">
    <property type="entry name" value="RNaseH-like_sf"/>
</dbReference>
<keyword evidence="1" id="KW-0808">Transferase</keyword>
<evidence type="ECO:0000256" key="1">
    <source>
        <dbReference type="ARBA" id="ARBA00022679"/>
    </source>
</evidence>
<dbReference type="InterPro" id="IPR043502">
    <property type="entry name" value="DNA/RNA_pol_sf"/>
</dbReference>
<evidence type="ECO:0000256" key="4">
    <source>
        <dbReference type="ARBA" id="ARBA00022759"/>
    </source>
</evidence>
<evidence type="ECO:0000256" key="6">
    <source>
        <dbReference type="ARBA" id="ARBA00022918"/>
    </source>
</evidence>
<sequence>MCDTSDFAIGVVLGQREYGKPYVIYYASKTLNEAQRNYTTIEKKLLAVVFALDKFRAYLVGSFIIVFIDHSTLKYLLTKQDAKARLVIAHNSHTLPINDDFPEESLMSLVKTPWYAHIANYLVTGEIPNQIIRKCVPEEEQQGILNHCHENACGGHFASQKTAMKVLQSGFTWPSLFKDAHIMCRSCDRCQRLGRLTKRNQMPMNPILIVELFDVWGIDFMGPFPMSFGNSYILVGVDYVSKWVEAIPCKHNDHRVVLKFLKENIFSRFGVAKAIISDGGTHFCNKPFETLLAKYGVKHKVATPYHPQTFGQVELANREIKNILMKVVNASRKDWSIRLHDSLWAYRTAYKTILGMSPYRLVYGKACHLPVEVEYKAWWAIKKLNMDLIRAGAKRCLDLNEMEELRNDAYINSKVAK</sequence>
<reference evidence="8 9" key="1">
    <citation type="journal article" date="2018" name="PLoS Genet.">
        <title>Population sequencing reveals clonal diversity and ancestral inbreeding in the grapevine cultivar Chardonnay.</title>
        <authorList>
            <person name="Roach M.J."/>
            <person name="Johnson D.L."/>
            <person name="Bohlmann J."/>
            <person name="van Vuuren H.J."/>
            <person name="Jones S.J."/>
            <person name="Pretorius I.S."/>
            <person name="Schmidt S.A."/>
            <person name="Borneman A.R."/>
        </authorList>
    </citation>
    <scope>NUCLEOTIDE SEQUENCE [LARGE SCALE GENOMIC DNA]</scope>
    <source>
        <strain evidence="9">cv. Chardonnay</strain>
        <tissue evidence="8">Leaf</tissue>
    </source>
</reference>
<organism evidence="8 9">
    <name type="scientific">Vitis vinifera</name>
    <name type="common">Grape</name>
    <dbReference type="NCBI Taxonomy" id="29760"/>
    <lineage>
        <taxon>Eukaryota</taxon>
        <taxon>Viridiplantae</taxon>
        <taxon>Streptophyta</taxon>
        <taxon>Embryophyta</taxon>
        <taxon>Tracheophyta</taxon>
        <taxon>Spermatophyta</taxon>
        <taxon>Magnoliopsida</taxon>
        <taxon>eudicotyledons</taxon>
        <taxon>Gunneridae</taxon>
        <taxon>Pentapetalae</taxon>
        <taxon>rosids</taxon>
        <taxon>Vitales</taxon>
        <taxon>Vitaceae</taxon>
        <taxon>Viteae</taxon>
        <taxon>Vitis</taxon>
    </lineage>
</organism>
<dbReference type="Pfam" id="PF17921">
    <property type="entry name" value="Integrase_H2C2"/>
    <property type="match status" value="1"/>
</dbReference>
<gene>
    <name evidence="8" type="primary">pol_2255</name>
    <name evidence="8" type="ORF">CK203_115377</name>
</gene>
<dbReference type="PROSITE" id="PS50994">
    <property type="entry name" value="INTEGRASE"/>
    <property type="match status" value="1"/>
</dbReference>
<name>A0A438CEU0_VITVI</name>
<evidence type="ECO:0000256" key="5">
    <source>
        <dbReference type="ARBA" id="ARBA00022801"/>
    </source>
</evidence>
<dbReference type="Gene3D" id="3.30.420.10">
    <property type="entry name" value="Ribonuclease H-like superfamily/Ribonuclease H"/>
    <property type="match status" value="1"/>
</dbReference>
<dbReference type="SUPFAM" id="SSF56672">
    <property type="entry name" value="DNA/RNA polymerases"/>
    <property type="match status" value="1"/>
</dbReference>
<dbReference type="Pfam" id="PF00665">
    <property type="entry name" value="rve"/>
    <property type="match status" value="1"/>
</dbReference>
<keyword evidence="5" id="KW-0378">Hydrolase</keyword>
<proteinExistence type="predicted"/>